<evidence type="ECO:0000313" key="3">
    <source>
        <dbReference type="EMBL" id="MBB5847809.1"/>
    </source>
</evidence>
<name>A0A7W9JHN9_9MICC</name>
<dbReference type="PANTHER" id="PTHR30399">
    <property type="entry name" value="UNCHARACTERIZED PROTEIN YGJP"/>
    <property type="match status" value="1"/>
</dbReference>
<evidence type="ECO:0000256" key="1">
    <source>
        <dbReference type="SAM" id="MobiDB-lite"/>
    </source>
</evidence>
<keyword evidence="4" id="KW-1185">Reference proteome</keyword>
<dbReference type="Proteomes" id="UP000567246">
    <property type="component" value="Unassembled WGS sequence"/>
</dbReference>
<evidence type="ECO:0000259" key="2">
    <source>
        <dbReference type="Pfam" id="PF01863"/>
    </source>
</evidence>
<reference evidence="3 4" key="1">
    <citation type="submission" date="2020-08" db="EMBL/GenBank/DDBJ databases">
        <title>Sequencing the genomes of 1000 actinobacteria strains.</title>
        <authorList>
            <person name="Klenk H.-P."/>
        </authorList>
    </citation>
    <scope>NUCLEOTIDE SEQUENCE [LARGE SCALE GENOMIC DNA]</scope>
    <source>
        <strain evidence="3 4">DSM 17945</strain>
    </source>
</reference>
<dbReference type="RefSeq" id="WP_184170333.1">
    <property type="nucleotide sequence ID" value="NZ_BAABAG010000010.1"/>
</dbReference>
<feature type="region of interest" description="Disordered" evidence="1">
    <location>
        <begin position="1"/>
        <end position="33"/>
    </location>
</feature>
<dbReference type="InterPro" id="IPR053136">
    <property type="entry name" value="UTP_pyrophosphatase-like"/>
</dbReference>
<sequence length="276" mass="29266">MPPADAAVPVPAEPVPAEHERGEPVPAEHERGEPVPAAAAVSALARRPARRGAVRQSTDLDWEGTPVRLVRSTARTRTVSAAWREGRLQVNVPARLTPAQEREWIARMVEQVACRAGAGASPGRAGAGSQPGSGPGAGSGGDEALMAWAQRLSAAHLGGRARPASVAWSARQRRRWGSCTPSQGTIRLSDRLRGMPDWVVAAVLVHELAHLLESGHGPAFRRLVAAYPRYEEAMAFLDGVAFAESRGRTAPDAWADDEDATDADAPDDGPTEDERA</sequence>
<evidence type="ECO:0000313" key="4">
    <source>
        <dbReference type="Proteomes" id="UP000567246"/>
    </source>
</evidence>
<protein>
    <recommendedName>
        <fullName evidence="2">YgjP-like metallopeptidase domain-containing protein</fullName>
    </recommendedName>
</protein>
<dbReference type="AlphaFoldDB" id="A0A7W9JHN9"/>
<feature type="region of interest" description="Disordered" evidence="1">
    <location>
        <begin position="248"/>
        <end position="276"/>
    </location>
</feature>
<feature type="compositionally biased region" description="Acidic residues" evidence="1">
    <location>
        <begin position="254"/>
        <end position="276"/>
    </location>
</feature>
<dbReference type="InterPro" id="IPR002725">
    <property type="entry name" value="YgjP-like_metallopeptidase"/>
</dbReference>
<feature type="region of interest" description="Disordered" evidence="1">
    <location>
        <begin position="118"/>
        <end position="142"/>
    </location>
</feature>
<dbReference type="PANTHER" id="PTHR30399:SF1">
    <property type="entry name" value="UTP PYROPHOSPHATASE"/>
    <property type="match status" value="1"/>
</dbReference>
<feature type="compositionally biased region" description="Gly residues" evidence="1">
    <location>
        <begin position="125"/>
        <end position="141"/>
    </location>
</feature>
<feature type="compositionally biased region" description="Low complexity" evidence="1">
    <location>
        <begin position="1"/>
        <end position="10"/>
    </location>
</feature>
<feature type="domain" description="YgjP-like metallopeptidase" evidence="2">
    <location>
        <begin position="170"/>
        <end position="237"/>
    </location>
</feature>
<dbReference type="CDD" id="cd07344">
    <property type="entry name" value="M48_yhfN_like"/>
    <property type="match status" value="1"/>
</dbReference>
<organism evidence="3 4">
    <name type="scientific">Micrococcus endophyticus</name>
    <dbReference type="NCBI Taxonomy" id="455343"/>
    <lineage>
        <taxon>Bacteria</taxon>
        <taxon>Bacillati</taxon>
        <taxon>Actinomycetota</taxon>
        <taxon>Actinomycetes</taxon>
        <taxon>Micrococcales</taxon>
        <taxon>Micrococcaceae</taxon>
        <taxon>Micrococcus</taxon>
    </lineage>
</organism>
<comment type="caution">
    <text evidence="3">The sequence shown here is derived from an EMBL/GenBank/DDBJ whole genome shotgun (WGS) entry which is preliminary data.</text>
</comment>
<gene>
    <name evidence="3" type="ORF">HDA33_000373</name>
</gene>
<feature type="compositionally biased region" description="Basic and acidic residues" evidence="1">
    <location>
        <begin position="16"/>
        <end position="33"/>
    </location>
</feature>
<dbReference type="EMBL" id="JACHMW010000001">
    <property type="protein sequence ID" value="MBB5847809.1"/>
    <property type="molecule type" value="Genomic_DNA"/>
</dbReference>
<dbReference type="Gene3D" id="3.30.2010.10">
    <property type="entry name" value="Metalloproteases ('zincins'), catalytic domain"/>
    <property type="match status" value="1"/>
</dbReference>
<proteinExistence type="predicted"/>
<accession>A0A7W9JHN9</accession>
<dbReference type="Pfam" id="PF01863">
    <property type="entry name" value="YgjP-like"/>
    <property type="match status" value="1"/>
</dbReference>